<evidence type="ECO:0000313" key="7">
    <source>
        <dbReference type="Proteomes" id="UP001157974"/>
    </source>
</evidence>
<evidence type="ECO:0000313" key="6">
    <source>
        <dbReference type="EMBL" id="KAJ8908133.1"/>
    </source>
</evidence>
<reference evidence="6 7" key="1">
    <citation type="journal article" date="2023" name="Nat. Commun.">
        <title>Origin of minicircular mitochondrial genomes in red algae.</title>
        <authorList>
            <person name="Lee Y."/>
            <person name="Cho C.H."/>
            <person name="Lee Y.M."/>
            <person name="Park S.I."/>
            <person name="Yang J.H."/>
            <person name="West J.A."/>
            <person name="Bhattacharya D."/>
            <person name="Yoon H.S."/>
        </authorList>
    </citation>
    <scope>NUCLEOTIDE SEQUENCE [LARGE SCALE GENOMIC DNA]</scope>
    <source>
        <strain evidence="6 7">CCMP1338</strain>
        <tissue evidence="6">Whole cell</tissue>
    </source>
</reference>
<dbReference type="PROSITE" id="PS01091">
    <property type="entry name" value="TATD_3"/>
    <property type="match status" value="1"/>
</dbReference>
<dbReference type="InterPro" id="IPR032466">
    <property type="entry name" value="Metal_Hydrolase"/>
</dbReference>
<dbReference type="PANTHER" id="PTHR46317">
    <property type="entry name" value="HYDROLASE OF PHP SUPERFAMILY-RELATED PROTEIN"/>
    <property type="match status" value="1"/>
</dbReference>
<feature type="binding site" evidence="5">
    <location>
        <position position="9"/>
    </location>
    <ligand>
        <name>a divalent metal cation</name>
        <dbReference type="ChEBI" id="CHEBI:60240"/>
        <label>1</label>
    </ligand>
</feature>
<sequence length="269" mass="29672">MKLFDSHAHIVSEEFDSDRVGVLEECERAGVVGILNVSTSAEDLPRVVNLGDRFPILKPAIGIHPERIACVSDIQAVEEVEAVEKLLRAQSDRVFGISEVGLDFSPHVLRNGHGEPECIKARQRSALERQAVLAKEFGLPMSVHSRSAGKHTLKLLQNLELSNVVMHAFDGRPIYALKAVEESSFMFSVPPSASRSEHMRKLVERLPLENLLLETDAPALGPVQRTRNVPSNIVHSLTCVAEVKSLSEEEVGRRLLMNSEAVFTKAFKG</sequence>
<keyword evidence="3" id="KW-0378">Hydrolase</keyword>
<keyword evidence="2 5" id="KW-0479">Metal-binding</keyword>
<dbReference type="SUPFAM" id="SSF51556">
    <property type="entry name" value="Metallo-dependent hydrolases"/>
    <property type="match status" value="1"/>
</dbReference>
<dbReference type="InterPro" id="IPR018228">
    <property type="entry name" value="DNase_TatD-rel_CS"/>
</dbReference>
<name>A0AAV8UZR9_9RHOD</name>
<evidence type="ECO:0008006" key="8">
    <source>
        <dbReference type="Google" id="ProtNLM"/>
    </source>
</evidence>
<dbReference type="Gene3D" id="3.20.20.140">
    <property type="entry name" value="Metal-dependent hydrolases"/>
    <property type="match status" value="1"/>
</dbReference>
<comment type="function">
    <text evidence="4">Exhibits 3'-exonuclease activities and apurinic/apyrimidinic (AP) endonuclease (in vitro). Show preferential AP endonuclease activity on double-stranded DNA substrates and 3'- exonuclease activity on single-stranded DNA.</text>
</comment>
<organism evidence="6 7">
    <name type="scientific">Rhodosorus marinus</name>
    <dbReference type="NCBI Taxonomy" id="101924"/>
    <lineage>
        <taxon>Eukaryota</taxon>
        <taxon>Rhodophyta</taxon>
        <taxon>Stylonematophyceae</taxon>
        <taxon>Stylonematales</taxon>
        <taxon>Stylonemataceae</taxon>
        <taxon>Rhodosorus</taxon>
    </lineage>
</organism>
<evidence type="ECO:0000256" key="2">
    <source>
        <dbReference type="ARBA" id="ARBA00022723"/>
    </source>
</evidence>
<dbReference type="InterPro" id="IPR001130">
    <property type="entry name" value="TatD-like"/>
</dbReference>
<evidence type="ECO:0000256" key="1">
    <source>
        <dbReference type="ARBA" id="ARBA00009275"/>
    </source>
</evidence>
<feature type="binding site" evidence="5">
    <location>
        <position position="167"/>
    </location>
    <ligand>
        <name>a divalent metal cation</name>
        <dbReference type="ChEBI" id="CHEBI:60240"/>
        <label>2</label>
    </ligand>
</feature>
<dbReference type="GO" id="GO:0016788">
    <property type="term" value="F:hydrolase activity, acting on ester bonds"/>
    <property type="evidence" value="ECO:0007669"/>
    <property type="project" value="InterPro"/>
</dbReference>
<protein>
    <recommendedName>
        <fullName evidence="8">TatD related DNase</fullName>
    </recommendedName>
</protein>
<evidence type="ECO:0000256" key="4">
    <source>
        <dbReference type="ARBA" id="ARBA00093287"/>
    </source>
</evidence>
<dbReference type="PIRSF" id="PIRSF005902">
    <property type="entry name" value="DNase_TatD"/>
    <property type="match status" value="1"/>
</dbReference>
<dbReference type="CDD" id="cd01310">
    <property type="entry name" value="TatD_DNAse"/>
    <property type="match status" value="1"/>
</dbReference>
<evidence type="ECO:0000256" key="5">
    <source>
        <dbReference type="PIRSR" id="PIRSR005902-1"/>
    </source>
</evidence>
<evidence type="ECO:0000256" key="3">
    <source>
        <dbReference type="ARBA" id="ARBA00022801"/>
    </source>
</evidence>
<accession>A0AAV8UZR9</accession>
<dbReference type="PANTHER" id="PTHR46317:SF1">
    <property type="entry name" value="HYDROLASE, TATD FAMILY"/>
    <property type="match status" value="1"/>
</dbReference>
<feature type="binding site" evidence="5">
    <location>
        <position position="144"/>
    </location>
    <ligand>
        <name>a divalent metal cation</name>
        <dbReference type="ChEBI" id="CHEBI:60240"/>
        <label>2</label>
    </ligand>
</feature>
<dbReference type="GO" id="GO:0046872">
    <property type="term" value="F:metal ion binding"/>
    <property type="evidence" value="ECO:0007669"/>
    <property type="project" value="UniProtKB-KW"/>
</dbReference>
<keyword evidence="7" id="KW-1185">Reference proteome</keyword>
<dbReference type="Pfam" id="PF01026">
    <property type="entry name" value="TatD_DNase"/>
    <property type="match status" value="1"/>
</dbReference>
<feature type="binding site" evidence="5">
    <location>
        <position position="216"/>
    </location>
    <ligand>
        <name>a divalent metal cation</name>
        <dbReference type="ChEBI" id="CHEBI:60240"/>
        <label>1</label>
    </ligand>
</feature>
<dbReference type="Proteomes" id="UP001157974">
    <property type="component" value="Unassembled WGS sequence"/>
</dbReference>
<proteinExistence type="inferred from homology"/>
<comment type="caution">
    <text evidence="6">The sequence shown here is derived from an EMBL/GenBank/DDBJ whole genome shotgun (WGS) entry which is preliminary data.</text>
</comment>
<dbReference type="EMBL" id="JAMWBK010000002">
    <property type="protein sequence ID" value="KAJ8908133.1"/>
    <property type="molecule type" value="Genomic_DNA"/>
</dbReference>
<feature type="binding site" evidence="5">
    <location>
        <position position="7"/>
    </location>
    <ligand>
        <name>a divalent metal cation</name>
        <dbReference type="ChEBI" id="CHEBI:60240"/>
        <label>1</label>
    </ligand>
</feature>
<gene>
    <name evidence="6" type="ORF">NDN08_008228</name>
</gene>
<feature type="binding site" evidence="5">
    <location>
        <position position="99"/>
    </location>
    <ligand>
        <name>a divalent metal cation</name>
        <dbReference type="ChEBI" id="CHEBI:60240"/>
        <label>1</label>
    </ligand>
</feature>
<comment type="similarity">
    <text evidence="1">Belongs to the metallo-dependent hydrolases superfamily. TatD-type hydrolase family.</text>
</comment>
<dbReference type="AlphaFoldDB" id="A0AAV8UZR9"/>